<dbReference type="Proteomes" id="UP001595696">
    <property type="component" value="Unassembled WGS sequence"/>
</dbReference>
<keyword evidence="2" id="KW-0732">Signal</keyword>
<reference evidence="4" key="1">
    <citation type="journal article" date="2019" name="Int. J. Syst. Evol. Microbiol.">
        <title>The Global Catalogue of Microorganisms (GCM) 10K type strain sequencing project: providing services to taxonomists for standard genome sequencing and annotation.</title>
        <authorList>
            <consortium name="The Broad Institute Genomics Platform"/>
            <consortium name="The Broad Institute Genome Sequencing Center for Infectious Disease"/>
            <person name="Wu L."/>
            <person name="Ma J."/>
        </authorList>
    </citation>
    <scope>NUCLEOTIDE SEQUENCE [LARGE SCALE GENOMIC DNA]</scope>
    <source>
        <strain evidence="4">CGMCC 4.7330</strain>
    </source>
</reference>
<feature type="region of interest" description="Disordered" evidence="1">
    <location>
        <begin position="59"/>
        <end position="123"/>
    </location>
</feature>
<dbReference type="EMBL" id="JBHSAX010000019">
    <property type="protein sequence ID" value="MFC3964988.1"/>
    <property type="molecule type" value="Genomic_DNA"/>
</dbReference>
<accession>A0ABV8DYF1</accession>
<evidence type="ECO:0008006" key="5">
    <source>
        <dbReference type="Google" id="ProtNLM"/>
    </source>
</evidence>
<evidence type="ECO:0000256" key="2">
    <source>
        <dbReference type="SAM" id="SignalP"/>
    </source>
</evidence>
<proteinExistence type="predicted"/>
<gene>
    <name evidence="3" type="ORF">ACFO0B_23630</name>
</gene>
<name>A0ABV8DYF1_9NOCA</name>
<feature type="compositionally biased region" description="Polar residues" evidence="1">
    <location>
        <begin position="63"/>
        <end position="79"/>
    </location>
</feature>
<evidence type="ECO:0000313" key="4">
    <source>
        <dbReference type="Proteomes" id="UP001595696"/>
    </source>
</evidence>
<sequence>MILFATVAALLAVGLWALPAHPSPSANPSRTPIVDLTPSFQTLSADRSWSNQVMIEREKHARQQNAGSTGPSPNATWPTCSRWDGPPPAMNHRTVILPPPEVPVPGEKNATGHAEPNASATAELRIATDIEGIRAK</sequence>
<dbReference type="RefSeq" id="WP_378614753.1">
    <property type="nucleotide sequence ID" value="NZ_JBHSAX010000019.1"/>
</dbReference>
<protein>
    <recommendedName>
        <fullName evidence="5">Secreted protein</fullName>
    </recommendedName>
</protein>
<evidence type="ECO:0000313" key="3">
    <source>
        <dbReference type="EMBL" id="MFC3964988.1"/>
    </source>
</evidence>
<feature type="signal peptide" evidence="2">
    <location>
        <begin position="1"/>
        <end position="22"/>
    </location>
</feature>
<organism evidence="3 4">
    <name type="scientific">Nocardia jiangsuensis</name>
    <dbReference type="NCBI Taxonomy" id="1691563"/>
    <lineage>
        <taxon>Bacteria</taxon>
        <taxon>Bacillati</taxon>
        <taxon>Actinomycetota</taxon>
        <taxon>Actinomycetes</taxon>
        <taxon>Mycobacteriales</taxon>
        <taxon>Nocardiaceae</taxon>
        <taxon>Nocardia</taxon>
    </lineage>
</organism>
<comment type="caution">
    <text evidence="3">The sequence shown here is derived from an EMBL/GenBank/DDBJ whole genome shotgun (WGS) entry which is preliminary data.</text>
</comment>
<evidence type="ECO:0000256" key="1">
    <source>
        <dbReference type="SAM" id="MobiDB-lite"/>
    </source>
</evidence>
<keyword evidence="4" id="KW-1185">Reference proteome</keyword>
<feature type="chain" id="PRO_5046084693" description="Secreted protein" evidence="2">
    <location>
        <begin position="23"/>
        <end position="136"/>
    </location>
</feature>